<dbReference type="KEGG" id="cbx:Cenrod_1199"/>
<dbReference type="eggNOG" id="COG1366">
    <property type="taxonomic scope" value="Bacteria"/>
</dbReference>
<feature type="domain" description="STAS" evidence="2">
    <location>
        <begin position="166"/>
        <end position="281"/>
    </location>
</feature>
<proteinExistence type="predicted"/>
<dbReference type="Gene3D" id="3.30.750.24">
    <property type="entry name" value="STAS domain"/>
    <property type="match status" value="1"/>
</dbReference>
<dbReference type="PANTHER" id="PTHR33745">
    <property type="entry name" value="RSBT ANTAGONIST PROTEIN RSBS-RELATED"/>
    <property type="match status" value="1"/>
</dbReference>
<keyword evidence="4" id="KW-1185">Reference proteome</keyword>
<evidence type="ECO:0000259" key="2">
    <source>
        <dbReference type="PROSITE" id="PS50801"/>
    </source>
</evidence>
<keyword evidence="1" id="KW-0597">Phosphoprotein</keyword>
<dbReference type="InterPro" id="IPR051932">
    <property type="entry name" value="Bact_StressResp_Reg"/>
</dbReference>
<sequence length="292" mass="32253">MMATKLLEPIDRMLTKHRSAVHDVWINELLTIWSQHYQNDLEESDLRMHANRLLSELTTLFGEHSGDGSPRVGSGSAVATTVREMSVHRTKTGFKPTDTAKFVLILKRVMMNHLVQDSGQTPTQLAACLTALNDVLDHLSLLILDSYVDTREKIITQQSASLLELSTPIIRLWDQILMLPLVGVIDTLRARQFTERLLEAIAHYEATVTIIDITGVPVVDTSVARHIMKTVDAAQLLGSRIIMTGISPASALTLIKLGISFEGMITRATLRAGVAEALHLIGRRIVSHTGAR</sequence>
<reference evidence="3 4" key="1">
    <citation type="journal article" date="2013" name="Genome Biol.">
        <title>Genomic analysis reveals key aspects of prokaryotic symbiosis in the phototrophic consortium "Chlorochromatium aggregatum".</title>
        <authorList>
            <person name="Liu Z."/>
            <person name="Muller J."/>
            <person name="Li T."/>
            <person name="Alvey R.M."/>
            <person name="Vogl K."/>
            <person name="Frigaard N.U."/>
            <person name="Rockwell N.C."/>
            <person name="Boyd E.S."/>
            <person name="Tomsho L.P."/>
            <person name="Schuster S.C."/>
            <person name="Henke P."/>
            <person name="Rohde M."/>
            <person name="Overmann J."/>
            <person name="Bryant D.A."/>
        </authorList>
    </citation>
    <scope>NUCLEOTIDE SEQUENCE [LARGE SCALE GENOMIC DNA]</scope>
    <source>
        <strain evidence="3">CR</strain>
    </source>
</reference>
<dbReference type="SUPFAM" id="SSF52091">
    <property type="entry name" value="SpoIIaa-like"/>
    <property type="match status" value="1"/>
</dbReference>
<evidence type="ECO:0000313" key="4">
    <source>
        <dbReference type="Proteomes" id="UP000017184"/>
    </source>
</evidence>
<protein>
    <submittedName>
        <fullName evidence="3">Anti-anti-sigma regulatory factor</fullName>
    </submittedName>
</protein>
<evidence type="ECO:0000313" key="3">
    <source>
        <dbReference type="EMBL" id="AGX87291.1"/>
    </source>
</evidence>
<dbReference type="HOGENOM" id="CLU_026775_0_0_4"/>
<dbReference type="AlphaFoldDB" id="U5N6X8"/>
<dbReference type="Proteomes" id="UP000017184">
    <property type="component" value="Chromosome"/>
</dbReference>
<dbReference type="InterPro" id="IPR025751">
    <property type="entry name" value="RsbRD_N_dom"/>
</dbReference>
<dbReference type="InterPro" id="IPR036513">
    <property type="entry name" value="STAS_dom_sf"/>
</dbReference>
<dbReference type="STRING" id="946483.Cenrod_1199"/>
<dbReference type="PANTHER" id="PTHR33745:SF3">
    <property type="entry name" value="RSBT CO-ANTAGONIST PROTEIN RSBRC"/>
    <property type="match status" value="1"/>
</dbReference>
<evidence type="ECO:0000256" key="1">
    <source>
        <dbReference type="ARBA" id="ARBA00022553"/>
    </source>
</evidence>
<dbReference type="PATRIC" id="fig|946483.4.peg.1201"/>
<dbReference type="InterPro" id="IPR002645">
    <property type="entry name" value="STAS_dom"/>
</dbReference>
<dbReference type="Pfam" id="PF01740">
    <property type="entry name" value="STAS"/>
    <property type="match status" value="1"/>
</dbReference>
<name>U5N6X8_9BURK</name>
<dbReference type="CDD" id="cd07041">
    <property type="entry name" value="STAS_RsbR_RsbS_like"/>
    <property type="match status" value="1"/>
</dbReference>
<organism evidence="3 4">
    <name type="scientific">Candidatus Symbiobacter mobilis CR</name>
    <dbReference type="NCBI Taxonomy" id="946483"/>
    <lineage>
        <taxon>Bacteria</taxon>
        <taxon>Pseudomonadati</taxon>
        <taxon>Pseudomonadota</taxon>
        <taxon>Betaproteobacteria</taxon>
        <taxon>Burkholderiales</taxon>
        <taxon>Comamonadaceae</taxon>
    </lineage>
</organism>
<dbReference type="Pfam" id="PF14361">
    <property type="entry name" value="RsbRD_N"/>
    <property type="match status" value="1"/>
</dbReference>
<gene>
    <name evidence="3" type="ORF">Cenrod_1199</name>
</gene>
<accession>U5N6X8</accession>
<dbReference type="PROSITE" id="PS50801">
    <property type="entry name" value="STAS"/>
    <property type="match status" value="1"/>
</dbReference>
<dbReference type="EMBL" id="CP004885">
    <property type="protein sequence ID" value="AGX87291.1"/>
    <property type="molecule type" value="Genomic_DNA"/>
</dbReference>